<dbReference type="AlphaFoldDB" id="A0AAE0G991"/>
<dbReference type="PANTHER" id="PTHR24171">
    <property type="entry name" value="ANKYRIN REPEAT DOMAIN-CONTAINING PROTEIN 39-RELATED"/>
    <property type="match status" value="1"/>
</dbReference>
<reference evidence="5 6" key="1">
    <citation type="journal article" date="2015" name="Genome Biol. Evol.">
        <title>Comparative Genomics of a Bacterivorous Green Alga Reveals Evolutionary Causalities and Consequences of Phago-Mixotrophic Mode of Nutrition.</title>
        <authorList>
            <person name="Burns J.A."/>
            <person name="Paasch A."/>
            <person name="Narechania A."/>
            <person name="Kim E."/>
        </authorList>
    </citation>
    <scope>NUCLEOTIDE SEQUENCE [LARGE SCALE GENOMIC DNA]</scope>
    <source>
        <strain evidence="5 6">PLY_AMNH</strain>
    </source>
</reference>
<feature type="region of interest" description="Disordered" evidence="4">
    <location>
        <begin position="1"/>
        <end position="84"/>
    </location>
</feature>
<dbReference type="EMBL" id="LGRX02008139">
    <property type="protein sequence ID" value="KAK3273911.1"/>
    <property type="molecule type" value="Genomic_DNA"/>
</dbReference>
<organism evidence="5 6">
    <name type="scientific">Cymbomonas tetramitiformis</name>
    <dbReference type="NCBI Taxonomy" id="36881"/>
    <lineage>
        <taxon>Eukaryota</taxon>
        <taxon>Viridiplantae</taxon>
        <taxon>Chlorophyta</taxon>
        <taxon>Pyramimonadophyceae</taxon>
        <taxon>Pyramimonadales</taxon>
        <taxon>Pyramimonadaceae</taxon>
        <taxon>Cymbomonas</taxon>
    </lineage>
</organism>
<feature type="repeat" description="ANK" evidence="3">
    <location>
        <begin position="146"/>
        <end position="178"/>
    </location>
</feature>
<feature type="compositionally biased region" description="Basic and acidic residues" evidence="4">
    <location>
        <begin position="1"/>
        <end position="15"/>
    </location>
</feature>
<feature type="repeat" description="ANK" evidence="3">
    <location>
        <begin position="113"/>
        <end position="145"/>
    </location>
</feature>
<name>A0AAE0G991_9CHLO</name>
<keyword evidence="6" id="KW-1185">Reference proteome</keyword>
<accession>A0AAE0G991</accession>
<dbReference type="InterPro" id="IPR036770">
    <property type="entry name" value="Ankyrin_rpt-contain_sf"/>
</dbReference>
<evidence type="ECO:0000313" key="6">
    <source>
        <dbReference type="Proteomes" id="UP001190700"/>
    </source>
</evidence>
<comment type="caution">
    <text evidence="5">The sequence shown here is derived from an EMBL/GenBank/DDBJ whole genome shotgun (WGS) entry which is preliminary data.</text>
</comment>
<evidence type="ECO:0000256" key="1">
    <source>
        <dbReference type="ARBA" id="ARBA00022737"/>
    </source>
</evidence>
<dbReference type="Proteomes" id="UP001190700">
    <property type="component" value="Unassembled WGS sequence"/>
</dbReference>
<evidence type="ECO:0000256" key="2">
    <source>
        <dbReference type="ARBA" id="ARBA00023043"/>
    </source>
</evidence>
<evidence type="ECO:0000256" key="4">
    <source>
        <dbReference type="SAM" id="MobiDB-lite"/>
    </source>
</evidence>
<keyword evidence="1" id="KW-0677">Repeat</keyword>
<evidence type="ECO:0000256" key="3">
    <source>
        <dbReference type="PROSITE-ProRule" id="PRU00023"/>
    </source>
</evidence>
<gene>
    <name evidence="5" type="ORF">CYMTET_17878</name>
</gene>
<protein>
    <submittedName>
        <fullName evidence="5">Uncharacterized protein</fullName>
    </submittedName>
</protein>
<dbReference type="PANTHER" id="PTHR24171:SF9">
    <property type="entry name" value="ANKYRIN REPEAT DOMAIN-CONTAINING PROTEIN 39"/>
    <property type="match status" value="1"/>
</dbReference>
<feature type="compositionally biased region" description="Polar residues" evidence="4">
    <location>
        <begin position="74"/>
        <end position="84"/>
    </location>
</feature>
<evidence type="ECO:0000313" key="5">
    <source>
        <dbReference type="EMBL" id="KAK3273911.1"/>
    </source>
</evidence>
<dbReference type="SUPFAM" id="SSF48403">
    <property type="entry name" value="Ankyrin repeat"/>
    <property type="match status" value="1"/>
</dbReference>
<feature type="repeat" description="ANK" evidence="3">
    <location>
        <begin position="79"/>
        <end position="112"/>
    </location>
</feature>
<proteinExistence type="predicted"/>
<dbReference type="Pfam" id="PF12796">
    <property type="entry name" value="Ank_2"/>
    <property type="match status" value="1"/>
</dbReference>
<dbReference type="PROSITE" id="PS50297">
    <property type="entry name" value="ANK_REP_REGION"/>
    <property type="match status" value="2"/>
</dbReference>
<dbReference type="InterPro" id="IPR002110">
    <property type="entry name" value="Ankyrin_rpt"/>
</dbReference>
<dbReference type="Gene3D" id="1.25.40.20">
    <property type="entry name" value="Ankyrin repeat-containing domain"/>
    <property type="match status" value="1"/>
</dbReference>
<feature type="compositionally biased region" description="Polar residues" evidence="4">
    <location>
        <begin position="34"/>
        <end position="62"/>
    </location>
</feature>
<dbReference type="SMART" id="SM00248">
    <property type="entry name" value="ANK"/>
    <property type="match status" value="2"/>
</dbReference>
<keyword evidence="2 3" id="KW-0040">ANK repeat</keyword>
<sequence>MERQGVHSEDKKALLERGLLASSSQTPLPAGLQTPDQIQISQSEQFGPLKNESSQFSVTSVKSAPPNVDHETESPSQKQTTNSLHQAAAMGHVLLLTQLVVHQGISLDLKDENGYLPVHLAAREGHLRALLKIIELGGSINSVSSDGCTPLHIAATQSNPRVCTKLINYGADILASKPSLSPSLPSANLHMRCAK</sequence>
<dbReference type="PROSITE" id="PS50088">
    <property type="entry name" value="ANK_REPEAT"/>
    <property type="match status" value="3"/>
</dbReference>